<name>M9LL85_PAEPP</name>
<organism evidence="1 2">
    <name type="scientific">Paenibacillus popilliae ATCC 14706</name>
    <dbReference type="NCBI Taxonomy" id="1212764"/>
    <lineage>
        <taxon>Bacteria</taxon>
        <taxon>Bacillati</taxon>
        <taxon>Bacillota</taxon>
        <taxon>Bacilli</taxon>
        <taxon>Bacillales</taxon>
        <taxon>Paenibacillaceae</taxon>
        <taxon>Paenibacillus</taxon>
    </lineage>
</organism>
<proteinExistence type="predicted"/>
<dbReference type="RefSeq" id="WP_006287891.1">
    <property type="nucleotide sequence ID" value="NZ_BALG01000349.1"/>
</dbReference>
<dbReference type="Proteomes" id="UP000029453">
    <property type="component" value="Unassembled WGS sequence"/>
</dbReference>
<keyword evidence="2" id="KW-1185">Reference proteome</keyword>
<accession>M9LL85</accession>
<gene>
    <name evidence="1" type="ORF">PPOP_3508</name>
</gene>
<protein>
    <recommendedName>
        <fullName evidence="3">DUF2750 domain-containing protein</fullName>
    </recommendedName>
</protein>
<dbReference type="EMBL" id="BALG01000349">
    <property type="protein sequence ID" value="GAC44105.1"/>
    <property type="molecule type" value="Genomic_DNA"/>
</dbReference>
<evidence type="ECO:0000313" key="2">
    <source>
        <dbReference type="Proteomes" id="UP000029453"/>
    </source>
</evidence>
<evidence type="ECO:0008006" key="3">
    <source>
        <dbReference type="Google" id="ProtNLM"/>
    </source>
</evidence>
<dbReference type="Pfam" id="PF11042">
    <property type="entry name" value="DUF2750"/>
    <property type="match status" value="1"/>
</dbReference>
<dbReference type="OrthoDB" id="2936081at2"/>
<reference evidence="1 2" key="1">
    <citation type="submission" date="2012-10" db="EMBL/GenBank/DDBJ databases">
        <title>Draft Genome Sequence of Paenibacillus popilliae ATCC 14706T.</title>
        <authorList>
            <person name="Iiyama K."/>
            <person name="Mori K."/>
            <person name="Mon H."/>
            <person name="Chieda Y."/>
            <person name="Lee J.M."/>
            <person name="Kusakabe T."/>
            <person name="Tashiro K."/>
            <person name="Asano S."/>
            <person name="Yasunaga-Aoki C."/>
            <person name="Shimizu S."/>
        </authorList>
    </citation>
    <scope>NUCLEOTIDE SEQUENCE [LARGE SCALE GENOMIC DNA]</scope>
    <source>
        <strain evidence="1 2">ATCC 14706</strain>
    </source>
</reference>
<comment type="caution">
    <text evidence="1">The sequence shown here is derived from an EMBL/GenBank/DDBJ whole genome shotgun (WGS) entry which is preliminary data.</text>
</comment>
<dbReference type="InterPro" id="IPR021284">
    <property type="entry name" value="DUF2750"/>
</dbReference>
<dbReference type="AlphaFoldDB" id="M9LL85"/>
<sequence>MNEKEFNAVIKLPANIRYEYFIKKVVSWEEVWGLFDDGWAMTEDDDGKLMMTFWPKKEFAEFCVFEEWSDYKPQSITLDEFITDWLPGLKKDGYKPSIFWNRDDSAVLDIDILLEDLKEELEKY</sequence>
<evidence type="ECO:0000313" key="1">
    <source>
        <dbReference type="EMBL" id="GAC44105.1"/>
    </source>
</evidence>